<reference evidence="2" key="1">
    <citation type="submission" date="2020-06" db="EMBL/GenBank/DDBJ databases">
        <title>WGS assembly of Ceratodon purpureus strain R40.</title>
        <authorList>
            <person name="Carey S.B."/>
            <person name="Jenkins J."/>
            <person name="Shu S."/>
            <person name="Lovell J.T."/>
            <person name="Sreedasyam A."/>
            <person name="Maumus F."/>
            <person name="Tiley G.P."/>
            <person name="Fernandez-Pozo N."/>
            <person name="Barry K."/>
            <person name="Chen C."/>
            <person name="Wang M."/>
            <person name="Lipzen A."/>
            <person name="Daum C."/>
            <person name="Saski C.A."/>
            <person name="Payton A.C."/>
            <person name="Mcbreen J.C."/>
            <person name="Conrad R.E."/>
            <person name="Kollar L.M."/>
            <person name="Olsson S."/>
            <person name="Huttunen S."/>
            <person name="Landis J.B."/>
            <person name="Wickett N.J."/>
            <person name="Johnson M.G."/>
            <person name="Rensing S.A."/>
            <person name="Grimwood J."/>
            <person name="Schmutz J."/>
            <person name="Mcdaniel S.F."/>
        </authorList>
    </citation>
    <scope>NUCLEOTIDE SEQUENCE</scope>
    <source>
        <strain evidence="2">R40</strain>
    </source>
</reference>
<evidence type="ECO:0000256" key="1">
    <source>
        <dbReference type="SAM" id="SignalP"/>
    </source>
</evidence>
<name>A0A8T0G866_CERPU</name>
<feature type="signal peptide" evidence="1">
    <location>
        <begin position="1"/>
        <end position="22"/>
    </location>
</feature>
<dbReference type="EMBL" id="CM026433">
    <property type="protein sequence ID" value="KAG0555230.1"/>
    <property type="molecule type" value="Genomic_DNA"/>
</dbReference>
<evidence type="ECO:0000313" key="3">
    <source>
        <dbReference type="Proteomes" id="UP000822688"/>
    </source>
</evidence>
<gene>
    <name evidence="2" type="ORF">KC19_12G153900</name>
</gene>
<evidence type="ECO:0008006" key="4">
    <source>
        <dbReference type="Google" id="ProtNLM"/>
    </source>
</evidence>
<accession>A0A8T0G866</accession>
<comment type="caution">
    <text evidence="2">The sequence shown here is derived from an EMBL/GenBank/DDBJ whole genome shotgun (WGS) entry which is preliminary data.</text>
</comment>
<feature type="chain" id="PRO_5035939913" description="Secreted protein" evidence="1">
    <location>
        <begin position="23"/>
        <end position="104"/>
    </location>
</feature>
<dbReference type="Proteomes" id="UP000822688">
    <property type="component" value="Chromosome 12"/>
</dbReference>
<proteinExistence type="predicted"/>
<keyword evidence="3" id="KW-1185">Reference proteome</keyword>
<evidence type="ECO:0000313" key="2">
    <source>
        <dbReference type="EMBL" id="KAG0555230.1"/>
    </source>
</evidence>
<keyword evidence="1" id="KW-0732">Signal</keyword>
<sequence length="104" mass="11935">MRIVLNKAPLAVHLCFLSVANPHLCILTLAKCERSSSIVLNFLWRRRCFPVESWRKQRRGGRSAISIPLVAYTVIDFTVNAFLTNLQAFQRHHYLVNAVLSLGW</sequence>
<dbReference type="AlphaFoldDB" id="A0A8T0G866"/>
<protein>
    <recommendedName>
        <fullName evidence="4">Secreted protein</fullName>
    </recommendedName>
</protein>
<organism evidence="2 3">
    <name type="scientific">Ceratodon purpureus</name>
    <name type="common">Fire moss</name>
    <name type="synonym">Dicranum purpureum</name>
    <dbReference type="NCBI Taxonomy" id="3225"/>
    <lineage>
        <taxon>Eukaryota</taxon>
        <taxon>Viridiplantae</taxon>
        <taxon>Streptophyta</taxon>
        <taxon>Embryophyta</taxon>
        <taxon>Bryophyta</taxon>
        <taxon>Bryophytina</taxon>
        <taxon>Bryopsida</taxon>
        <taxon>Dicranidae</taxon>
        <taxon>Pseudoditrichales</taxon>
        <taxon>Ditrichaceae</taxon>
        <taxon>Ceratodon</taxon>
    </lineage>
</organism>